<dbReference type="PANTHER" id="PTHR32556">
    <property type="entry name" value="F-BOX DOMAIN-CONTAINING PROTEIN-RELATED-RELATED"/>
    <property type="match status" value="1"/>
</dbReference>
<sequence>MIKKELSNYIQNYIIKIIVKYINSEKSRLDDNQFKDYNKFKNKIEKLIESIALVCWRWFENVSKNLNVSIDYDCLKNNNDNNNNKEKYLIIKPNNINILKISREKFSFIQGNSNFFIPPKRKYLIELEQFLKELNDNIKLLKNLNQILIDNNDFGININNEYKSFEKSLLYLLIKRIKRYKILNKNSSNCNEEIKIEIKIGLSLLTPLMIIKPLLNDLIIVNGGGDSIINENDLKSINFIEKISNKNLDNSVSDSFKSNELKVILTNISKINSIEVYNINELSLKSMSNYYKSINNINIIDQVYEIIKIQQLLKAIPNLKKFEFSFCYTMFYYYFSNGNSNFLCNCTETNNDSLNEFNENWNFIKNYIINSNCLIELSIQSQCDINGKNGDFLNPSFLLKNDHYFINSFISILNLNNSIKNLKISILDNNQNNNIILSILNNNNNNNNNIKKINNLKIN</sequence>
<dbReference type="PaxDb" id="44689-DDB0184139"/>
<feature type="coiled-coil region" evidence="1">
    <location>
        <begin position="124"/>
        <end position="151"/>
    </location>
</feature>
<dbReference type="AlphaFoldDB" id="Q54DX9"/>
<dbReference type="GeneID" id="8628418"/>
<comment type="caution">
    <text evidence="2">The sequence shown here is derived from an EMBL/GenBank/DDBJ whole genome shotgun (WGS) entry which is preliminary data.</text>
</comment>
<reference evidence="2 3" key="1">
    <citation type="journal article" date="2005" name="Nature">
        <title>The genome of the social amoeba Dictyostelium discoideum.</title>
        <authorList>
            <consortium name="The Dictyostelium discoideum Sequencing Consortium"/>
            <person name="Eichinger L."/>
            <person name="Pachebat J.A."/>
            <person name="Glockner G."/>
            <person name="Rajandream M.A."/>
            <person name="Sucgang R."/>
            <person name="Berriman M."/>
            <person name="Song J."/>
            <person name="Olsen R."/>
            <person name="Szafranski K."/>
            <person name="Xu Q."/>
            <person name="Tunggal B."/>
            <person name="Kummerfeld S."/>
            <person name="Madera M."/>
            <person name="Konfortov B.A."/>
            <person name="Rivero F."/>
            <person name="Bankier A.T."/>
            <person name="Lehmann R."/>
            <person name="Hamlin N."/>
            <person name="Davies R."/>
            <person name="Gaudet P."/>
            <person name="Fey P."/>
            <person name="Pilcher K."/>
            <person name="Chen G."/>
            <person name="Saunders D."/>
            <person name="Sodergren E."/>
            <person name="Davis P."/>
            <person name="Kerhornou A."/>
            <person name="Nie X."/>
            <person name="Hall N."/>
            <person name="Anjard C."/>
            <person name="Hemphill L."/>
            <person name="Bason N."/>
            <person name="Farbrother P."/>
            <person name="Desany B."/>
            <person name="Just E."/>
            <person name="Morio T."/>
            <person name="Rost R."/>
            <person name="Churcher C."/>
            <person name="Cooper J."/>
            <person name="Haydock S."/>
            <person name="van Driessche N."/>
            <person name="Cronin A."/>
            <person name="Goodhead I."/>
            <person name="Muzny D."/>
            <person name="Mourier T."/>
            <person name="Pain A."/>
            <person name="Lu M."/>
            <person name="Harper D."/>
            <person name="Lindsay R."/>
            <person name="Hauser H."/>
            <person name="James K."/>
            <person name="Quiles M."/>
            <person name="Madan Babu M."/>
            <person name="Saito T."/>
            <person name="Buchrieser C."/>
            <person name="Wardroper A."/>
            <person name="Felder M."/>
            <person name="Thangavelu M."/>
            <person name="Johnson D."/>
            <person name="Knights A."/>
            <person name="Loulseged H."/>
            <person name="Mungall K."/>
            <person name="Oliver K."/>
            <person name="Price C."/>
            <person name="Quail M.A."/>
            <person name="Urushihara H."/>
            <person name="Hernandez J."/>
            <person name="Rabbinowitsch E."/>
            <person name="Steffen D."/>
            <person name="Sanders M."/>
            <person name="Ma J."/>
            <person name="Kohara Y."/>
            <person name="Sharp S."/>
            <person name="Simmonds M."/>
            <person name="Spiegler S."/>
            <person name="Tivey A."/>
            <person name="Sugano S."/>
            <person name="White B."/>
            <person name="Walker D."/>
            <person name="Woodward J."/>
            <person name="Winckler T."/>
            <person name="Tanaka Y."/>
            <person name="Shaulsky G."/>
            <person name="Schleicher M."/>
            <person name="Weinstock G."/>
            <person name="Rosenthal A."/>
            <person name="Cox E.C."/>
            <person name="Chisholm R.L."/>
            <person name="Gibbs R."/>
            <person name="Loomis W.F."/>
            <person name="Platzer M."/>
            <person name="Kay R.R."/>
            <person name="Williams J."/>
            <person name="Dear P.H."/>
            <person name="Noegel A.A."/>
            <person name="Barrell B."/>
            <person name="Kuspa A."/>
        </authorList>
    </citation>
    <scope>NUCLEOTIDE SEQUENCE [LARGE SCALE GENOMIC DNA]</scope>
    <source>
        <strain evidence="2 3">AX4</strain>
    </source>
</reference>
<accession>Q54DX9</accession>
<dbReference type="InParanoid" id="Q54DX9"/>
<dbReference type="KEGG" id="ddi:DDB_G0291920"/>
<dbReference type="VEuPathDB" id="AmoebaDB:DDB_G0291920"/>
<evidence type="ECO:0000256" key="1">
    <source>
        <dbReference type="SAM" id="Coils"/>
    </source>
</evidence>
<dbReference type="FunCoup" id="Q54DX9">
    <property type="interactions" value="1"/>
</dbReference>
<dbReference type="dictyBase" id="DDB_G0291920"/>
<name>Q54DX9_DICDI</name>
<dbReference type="HOGENOM" id="CLU_615992_0_0_1"/>
<proteinExistence type="predicted"/>
<organism evidence="2 3">
    <name type="scientific">Dictyostelium discoideum</name>
    <name type="common">Social amoeba</name>
    <dbReference type="NCBI Taxonomy" id="44689"/>
    <lineage>
        <taxon>Eukaryota</taxon>
        <taxon>Amoebozoa</taxon>
        <taxon>Evosea</taxon>
        <taxon>Eumycetozoa</taxon>
        <taxon>Dictyostelia</taxon>
        <taxon>Dictyosteliales</taxon>
        <taxon>Dictyosteliaceae</taxon>
        <taxon>Dictyostelium</taxon>
    </lineage>
</organism>
<evidence type="ECO:0000313" key="2">
    <source>
        <dbReference type="EMBL" id="EAL61490.1"/>
    </source>
</evidence>
<keyword evidence="3" id="KW-1185">Reference proteome</keyword>
<protein>
    <submittedName>
        <fullName evidence="2">Uncharacterized protein</fullName>
    </submittedName>
</protein>
<dbReference type="EMBL" id="AAFI02000186">
    <property type="protein sequence ID" value="EAL61490.1"/>
    <property type="molecule type" value="Genomic_DNA"/>
</dbReference>
<gene>
    <name evidence="2" type="ORF">DDB_G0291920</name>
</gene>
<dbReference type="RefSeq" id="XP_629917.1">
    <property type="nucleotide sequence ID" value="XM_629915.1"/>
</dbReference>
<evidence type="ECO:0000313" key="3">
    <source>
        <dbReference type="Proteomes" id="UP000002195"/>
    </source>
</evidence>
<dbReference type="Proteomes" id="UP000002195">
    <property type="component" value="Unassembled WGS sequence"/>
</dbReference>
<keyword evidence="1" id="KW-0175">Coiled coil</keyword>
<dbReference type="PANTHER" id="PTHR32556:SF21">
    <property type="entry name" value="F-BOX DOMAIN-CONTAINING PROTEIN"/>
    <property type="match status" value="1"/>
</dbReference>